<evidence type="ECO:0000313" key="2">
    <source>
        <dbReference type="EMBL" id="KAG4422125.1"/>
    </source>
</evidence>
<dbReference type="PANTHER" id="PTHR43591:SF102">
    <property type="entry name" value="S-ADENOSYL-L-METHIONINE-DEPENDENT METHYLTRANSFERASE"/>
    <property type="match status" value="1"/>
</dbReference>
<evidence type="ECO:0000313" key="3">
    <source>
        <dbReference type="Proteomes" id="UP000664132"/>
    </source>
</evidence>
<evidence type="ECO:0000256" key="1">
    <source>
        <dbReference type="SAM" id="MobiDB-lite"/>
    </source>
</evidence>
<dbReference type="Gene3D" id="3.40.50.150">
    <property type="entry name" value="Vaccinia Virus protein VP39"/>
    <property type="match status" value="1"/>
</dbReference>
<reference evidence="2" key="1">
    <citation type="submission" date="2021-02" db="EMBL/GenBank/DDBJ databases">
        <title>Genome sequence Cadophora malorum strain M34.</title>
        <authorList>
            <person name="Stefanovic E."/>
            <person name="Vu D."/>
            <person name="Scully C."/>
            <person name="Dijksterhuis J."/>
            <person name="Roader J."/>
            <person name="Houbraken J."/>
        </authorList>
    </citation>
    <scope>NUCLEOTIDE SEQUENCE</scope>
    <source>
        <strain evidence="2">M34</strain>
    </source>
</reference>
<feature type="compositionally biased region" description="Low complexity" evidence="1">
    <location>
        <begin position="38"/>
        <end position="61"/>
    </location>
</feature>
<organism evidence="2 3">
    <name type="scientific">Cadophora malorum</name>
    <dbReference type="NCBI Taxonomy" id="108018"/>
    <lineage>
        <taxon>Eukaryota</taxon>
        <taxon>Fungi</taxon>
        <taxon>Dikarya</taxon>
        <taxon>Ascomycota</taxon>
        <taxon>Pezizomycotina</taxon>
        <taxon>Leotiomycetes</taxon>
        <taxon>Helotiales</taxon>
        <taxon>Ploettnerulaceae</taxon>
        <taxon>Cadophora</taxon>
    </lineage>
</organism>
<keyword evidence="3" id="KW-1185">Reference proteome</keyword>
<protein>
    <recommendedName>
        <fullName evidence="4">S-adenosyl-L-methionine-dependent methyltransferase</fullName>
    </recommendedName>
</protein>
<sequence length="383" mass="42151">MSSQGESNLPVGQPVVHGENEVVASTSAPAVPQTTDTSGPSSYPSSVASSSIAASSISNPALEVDTQNDDRSDGDSTLSSIRDSTTSLRASVYDYVEENGRTFHKYKEGKYVLPNDAIEQDRLDLQHQMCLILLEGRLHLAPIGSNPQNVLDVGTGTGIWAIDFATKYPSAKVVGTDLSPIQPEFVPANCQFEVDDAEDDWAFSTPFEFIHMRGMMTCFSDPRSILAKAYEATAPGGYLEMQDSVFPMHCHDDTLEGTALDIWGKACVEGAAKIGRPWTNTPNYRGWMTELGFEDVKEKIFEVPINTWPKGRKQKELGLWWQADLMDALGASMAILTRAMGWTPEQVELHLVQVRKDIKNKGVHGYMPIHIVWGRKPKCAPEN</sequence>
<feature type="region of interest" description="Disordered" evidence="1">
    <location>
        <begin position="1"/>
        <end position="82"/>
    </location>
</feature>
<dbReference type="Proteomes" id="UP000664132">
    <property type="component" value="Unassembled WGS sequence"/>
</dbReference>
<accession>A0A8H7WC59</accession>
<dbReference type="CDD" id="cd02440">
    <property type="entry name" value="AdoMet_MTases"/>
    <property type="match status" value="1"/>
</dbReference>
<dbReference type="SUPFAM" id="SSF53335">
    <property type="entry name" value="S-adenosyl-L-methionine-dependent methyltransferases"/>
    <property type="match status" value="1"/>
</dbReference>
<dbReference type="AlphaFoldDB" id="A0A8H7WC59"/>
<dbReference type="GO" id="GO:0008168">
    <property type="term" value="F:methyltransferase activity"/>
    <property type="evidence" value="ECO:0007669"/>
    <property type="project" value="TreeGrafter"/>
</dbReference>
<dbReference type="OrthoDB" id="2013972at2759"/>
<dbReference type="Pfam" id="PF13489">
    <property type="entry name" value="Methyltransf_23"/>
    <property type="match status" value="1"/>
</dbReference>
<dbReference type="EMBL" id="JAFJYH010000054">
    <property type="protein sequence ID" value="KAG4422125.1"/>
    <property type="molecule type" value="Genomic_DNA"/>
</dbReference>
<evidence type="ECO:0008006" key="4">
    <source>
        <dbReference type="Google" id="ProtNLM"/>
    </source>
</evidence>
<dbReference type="PANTHER" id="PTHR43591">
    <property type="entry name" value="METHYLTRANSFERASE"/>
    <property type="match status" value="1"/>
</dbReference>
<gene>
    <name evidence="2" type="ORF">IFR04_004752</name>
</gene>
<name>A0A8H7WC59_9HELO</name>
<proteinExistence type="predicted"/>
<feature type="compositionally biased region" description="Polar residues" evidence="1">
    <location>
        <begin position="23"/>
        <end position="37"/>
    </location>
</feature>
<dbReference type="InterPro" id="IPR029063">
    <property type="entry name" value="SAM-dependent_MTases_sf"/>
</dbReference>
<comment type="caution">
    <text evidence="2">The sequence shown here is derived from an EMBL/GenBank/DDBJ whole genome shotgun (WGS) entry which is preliminary data.</text>
</comment>